<dbReference type="Gene3D" id="1.10.510.10">
    <property type="entry name" value="Transferase(Phosphotransferase) domain 1"/>
    <property type="match status" value="1"/>
</dbReference>
<evidence type="ECO:0008006" key="6">
    <source>
        <dbReference type="Google" id="ProtNLM"/>
    </source>
</evidence>
<organism evidence="4 5">
    <name type="scientific">Asparagus officinalis</name>
    <name type="common">Garden asparagus</name>
    <dbReference type="NCBI Taxonomy" id="4686"/>
    <lineage>
        <taxon>Eukaryota</taxon>
        <taxon>Viridiplantae</taxon>
        <taxon>Streptophyta</taxon>
        <taxon>Embryophyta</taxon>
        <taxon>Tracheophyta</taxon>
        <taxon>Spermatophyta</taxon>
        <taxon>Magnoliopsida</taxon>
        <taxon>Liliopsida</taxon>
        <taxon>Asparagales</taxon>
        <taxon>Asparagaceae</taxon>
        <taxon>Asparagoideae</taxon>
        <taxon>Asparagus</taxon>
    </lineage>
</organism>
<name>A0A5P1FU34_ASPOF</name>
<dbReference type="AlphaFoldDB" id="A0A5P1FU34"/>
<gene>
    <name evidence="4" type="ORF">A4U43_C01F32380</name>
</gene>
<dbReference type="EMBL" id="CM007381">
    <property type="protein sequence ID" value="ONK81738.1"/>
    <property type="molecule type" value="Genomic_DNA"/>
</dbReference>
<evidence type="ECO:0000256" key="3">
    <source>
        <dbReference type="SAM" id="MobiDB-lite"/>
    </source>
</evidence>
<keyword evidence="1" id="KW-0547">Nucleotide-binding</keyword>
<feature type="compositionally biased region" description="Low complexity" evidence="3">
    <location>
        <begin position="125"/>
        <end position="139"/>
    </location>
</feature>
<dbReference type="GO" id="GO:0005524">
    <property type="term" value="F:ATP binding"/>
    <property type="evidence" value="ECO:0007669"/>
    <property type="project" value="UniProtKB-KW"/>
</dbReference>
<protein>
    <recommendedName>
        <fullName evidence="6">Serine-threonine/tyrosine-protein kinase catalytic domain-containing protein</fullName>
    </recommendedName>
</protein>
<dbReference type="OMA" id="IEVGSHC"/>
<feature type="compositionally biased region" description="Basic and acidic residues" evidence="3">
    <location>
        <begin position="91"/>
        <end position="108"/>
    </location>
</feature>
<reference evidence="5" key="1">
    <citation type="journal article" date="2017" name="Nat. Commun.">
        <title>The asparagus genome sheds light on the origin and evolution of a young Y chromosome.</title>
        <authorList>
            <person name="Harkess A."/>
            <person name="Zhou J."/>
            <person name="Xu C."/>
            <person name="Bowers J.E."/>
            <person name="Van der Hulst R."/>
            <person name="Ayyampalayam S."/>
            <person name="Mercati F."/>
            <person name="Riccardi P."/>
            <person name="McKain M.R."/>
            <person name="Kakrana A."/>
            <person name="Tang H."/>
            <person name="Ray J."/>
            <person name="Groenendijk J."/>
            <person name="Arikit S."/>
            <person name="Mathioni S.M."/>
            <person name="Nakano M."/>
            <person name="Shan H."/>
            <person name="Telgmann-Rauber A."/>
            <person name="Kanno A."/>
            <person name="Yue Z."/>
            <person name="Chen H."/>
            <person name="Li W."/>
            <person name="Chen Y."/>
            <person name="Xu X."/>
            <person name="Zhang Y."/>
            <person name="Luo S."/>
            <person name="Chen H."/>
            <person name="Gao J."/>
            <person name="Mao Z."/>
            <person name="Pires J.C."/>
            <person name="Luo M."/>
            <person name="Kudrna D."/>
            <person name="Wing R.A."/>
            <person name="Meyers B.C."/>
            <person name="Yi K."/>
            <person name="Kong H."/>
            <person name="Lavrijsen P."/>
            <person name="Sunseri F."/>
            <person name="Falavigna A."/>
            <person name="Ye Y."/>
            <person name="Leebens-Mack J.H."/>
            <person name="Chen G."/>
        </authorList>
    </citation>
    <scope>NUCLEOTIDE SEQUENCE [LARGE SCALE GENOMIC DNA]</scope>
    <source>
        <strain evidence="5">cv. DH0086</strain>
    </source>
</reference>
<sequence length="139" mass="15265">MELISSRPAVDVNLRPNEISLAMVTMSKIQNGELADLVDPGLEFGSNQEANRMVTQMAELAFRCLQMDRDMRPPIKEVLEGLKEIEVGSHCSGDDCEVRTKEESRLLKDSGSISPDSVMKNCWMSSSSTTPSSSNQGIV</sequence>
<dbReference type="GO" id="GO:0016301">
    <property type="term" value="F:kinase activity"/>
    <property type="evidence" value="ECO:0007669"/>
    <property type="project" value="TreeGrafter"/>
</dbReference>
<keyword evidence="2" id="KW-0067">ATP-binding</keyword>
<keyword evidence="5" id="KW-1185">Reference proteome</keyword>
<evidence type="ECO:0000256" key="1">
    <source>
        <dbReference type="ARBA" id="ARBA00022741"/>
    </source>
</evidence>
<dbReference type="Gramene" id="ONK81738">
    <property type="protein sequence ID" value="ONK81738"/>
    <property type="gene ID" value="A4U43_C01F32380"/>
</dbReference>
<dbReference type="PANTHER" id="PTHR46008">
    <property type="entry name" value="LEAF RUST 10 DISEASE-RESISTANCE LOCUS RECEPTOR-LIKE PROTEIN KINASE-LIKE 1.4"/>
    <property type="match status" value="1"/>
</dbReference>
<dbReference type="Proteomes" id="UP000243459">
    <property type="component" value="Chromosome 1"/>
</dbReference>
<accession>A0A5P1FU34</accession>
<evidence type="ECO:0000313" key="4">
    <source>
        <dbReference type="EMBL" id="ONK81738.1"/>
    </source>
</evidence>
<dbReference type="PANTHER" id="PTHR46008:SF2">
    <property type="entry name" value="LEAF RUST 10 DISEASE-RESISTANCE LOCUS RECEPTOR-LIKE PROTEIN KINASE-LIKE 1.4"/>
    <property type="match status" value="1"/>
</dbReference>
<evidence type="ECO:0000256" key="2">
    <source>
        <dbReference type="ARBA" id="ARBA00022840"/>
    </source>
</evidence>
<feature type="region of interest" description="Disordered" evidence="3">
    <location>
        <begin position="91"/>
        <end position="139"/>
    </location>
</feature>
<evidence type="ECO:0000313" key="5">
    <source>
        <dbReference type="Proteomes" id="UP000243459"/>
    </source>
</evidence>
<proteinExistence type="predicted"/>